<dbReference type="Gene3D" id="2.80.10.50">
    <property type="match status" value="1"/>
</dbReference>
<dbReference type="OrthoDB" id="3534750at2"/>
<dbReference type="CDD" id="cd23415">
    <property type="entry name" value="beta-trefoil_Ricin_AH"/>
    <property type="match status" value="1"/>
</dbReference>
<protein>
    <recommendedName>
        <fullName evidence="2">Ricin B lectin domain-containing protein</fullName>
    </recommendedName>
</protein>
<accession>A0A124HY46</accession>
<dbReference type="EMBL" id="LMWV01000014">
    <property type="protein sequence ID" value="KUN66736.1"/>
    <property type="molecule type" value="Genomic_DNA"/>
</dbReference>
<feature type="domain" description="Ricin B lectin" evidence="2">
    <location>
        <begin position="32"/>
        <end position="86"/>
    </location>
</feature>
<evidence type="ECO:0000256" key="1">
    <source>
        <dbReference type="SAM" id="SignalP"/>
    </source>
</evidence>
<evidence type="ECO:0000259" key="2">
    <source>
        <dbReference type="Pfam" id="PF14200"/>
    </source>
</evidence>
<dbReference type="SUPFAM" id="SSF50370">
    <property type="entry name" value="Ricin B-like lectins"/>
    <property type="match status" value="1"/>
</dbReference>
<keyword evidence="1" id="KW-0732">Signal</keyword>
<dbReference type="GeneID" id="91280768"/>
<gene>
    <name evidence="4" type="ORF">AQJ54_16110</name>
    <name evidence="3" type="ORF">DWG14_01815</name>
</gene>
<dbReference type="PROSITE" id="PS50231">
    <property type="entry name" value="RICIN_B_LECTIN"/>
    <property type="match status" value="1"/>
</dbReference>
<dbReference type="AlphaFoldDB" id="A0A117PF43"/>
<name>A0A117PF43_9ACTN</name>
<dbReference type="Proteomes" id="UP000054375">
    <property type="component" value="Unassembled WGS sequence"/>
</dbReference>
<proteinExistence type="predicted"/>
<dbReference type="Pfam" id="PF14200">
    <property type="entry name" value="RicinB_lectin_2"/>
    <property type="match status" value="1"/>
</dbReference>
<accession>A0A117PF43</accession>
<dbReference type="Proteomes" id="UP000265765">
    <property type="component" value="Chromosome"/>
</dbReference>
<dbReference type="RefSeq" id="WP_062021339.1">
    <property type="nucleotide sequence ID" value="NZ_CP032427.1"/>
</dbReference>
<feature type="chain" id="PRO_5041794331" description="Ricin B lectin domain-containing protein" evidence="1">
    <location>
        <begin position="30"/>
        <end position="148"/>
    </location>
</feature>
<dbReference type="KEGG" id="sge:DWG14_01815"/>
<sequence>MALVTLGRLAALGTTATALALLPLSSASAQDDINTFKNQATNRCIDDTSNGFRTWDCNGSGAQQWIVHRWNDGTVQLRSNNTNRCMYDSDQGFKTLPCDSTPNQSWYVKKWADNTIELKNQATSRCIDDSSNGFRTHTCNAGTNQSWF</sequence>
<feature type="signal peptide" evidence="1">
    <location>
        <begin position="1"/>
        <end position="29"/>
    </location>
</feature>
<dbReference type="EMBL" id="CP032427">
    <property type="protein sequence ID" value="AYC37597.1"/>
    <property type="molecule type" value="Genomic_DNA"/>
</dbReference>
<keyword evidence="5" id="KW-1185">Reference proteome</keyword>
<evidence type="ECO:0000313" key="4">
    <source>
        <dbReference type="EMBL" id="KUN66736.1"/>
    </source>
</evidence>
<reference evidence="4 5" key="1">
    <citation type="submission" date="2015-10" db="EMBL/GenBank/DDBJ databases">
        <title>Draft genome sequence of Streptomyces griseorubiginosus DSM 40469, type strain for the species Streptomyces griseorubiginosus.</title>
        <authorList>
            <person name="Ruckert C."/>
            <person name="Winkler A."/>
            <person name="Kalinowski J."/>
            <person name="Kampfer P."/>
            <person name="Glaeser S."/>
        </authorList>
    </citation>
    <scope>NUCLEOTIDE SEQUENCE [LARGE SCALE GENOMIC DNA]</scope>
    <source>
        <strain evidence="4 5">DSM 40469</strain>
    </source>
</reference>
<evidence type="ECO:0000313" key="5">
    <source>
        <dbReference type="Proteomes" id="UP000054375"/>
    </source>
</evidence>
<reference evidence="3 6" key="2">
    <citation type="submission" date="2018-09" db="EMBL/GenBank/DDBJ databases">
        <title>Production of Trimethoprim by Streptomyces sp. 3E-1.</title>
        <authorList>
            <person name="Kang H.J."/>
            <person name="Kim S.B."/>
        </authorList>
    </citation>
    <scope>NUCLEOTIDE SEQUENCE [LARGE SCALE GENOMIC DNA]</scope>
    <source>
        <strain evidence="3 6">3E-1</strain>
    </source>
</reference>
<evidence type="ECO:0000313" key="6">
    <source>
        <dbReference type="Proteomes" id="UP000265765"/>
    </source>
</evidence>
<dbReference type="InterPro" id="IPR035992">
    <property type="entry name" value="Ricin_B-like_lectins"/>
</dbReference>
<organism evidence="4 5">
    <name type="scientific">Streptomyces griseorubiginosus</name>
    <dbReference type="NCBI Taxonomy" id="67304"/>
    <lineage>
        <taxon>Bacteria</taxon>
        <taxon>Bacillati</taxon>
        <taxon>Actinomycetota</taxon>
        <taxon>Actinomycetes</taxon>
        <taxon>Kitasatosporales</taxon>
        <taxon>Streptomycetaceae</taxon>
        <taxon>Streptomyces</taxon>
    </lineage>
</organism>
<dbReference type="InterPro" id="IPR000772">
    <property type="entry name" value="Ricin_B_lectin"/>
</dbReference>
<evidence type="ECO:0000313" key="3">
    <source>
        <dbReference type="EMBL" id="AYC37597.1"/>
    </source>
</evidence>